<organism evidence="1">
    <name type="scientific">marine metagenome</name>
    <dbReference type="NCBI Taxonomy" id="408172"/>
    <lineage>
        <taxon>unclassified sequences</taxon>
        <taxon>metagenomes</taxon>
        <taxon>ecological metagenomes</taxon>
    </lineage>
</organism>
<accession>A0A381W2R8</accession>
<dbReference type="Gene3D" id="1.25.40.10">
    <property type="entry name" value="Tetratricopeptide repeat domain"/>
    <property type="match status" value="1"/>
</dbReference>
<reference evidence="1" key="1">
    <citation type="submission" date="2018-05" db="EMBL/GenBank/DDBJ databases">
        <authorList>
            <person name="Lanie J.A."/>
            <person name="Ng W.-L."/>
            <person name="Kazmierczak K.M."/>
            <person name="Andrzejewski T.M."/>
            <person name="Davidsen T.M."/>
            <person name="Wayne K.J."/>
            <person name="Tettelin H."/>
            <person name="Glass J.I."/>
            <person name="Rusch D."/>
            <person name="Podicherti R."/>
            <person name="Tsui H.-C.T."/>
            <person name="Winkler M.E."/>
        </authorList>
    </citation>
    <scope>NUCLEOTIDE SEQUENCE</scope>
</reference>
<dbReference type="InterPro" id="IPR011990">
    <property type="entry name" value="TPR-like_helical_dom_sf"/>
</dbReference>
<sequence length="313" mass="35196">MNNKIVYLLMMLLIVAGCAARVPMRSWVPPKSADQNIAGKIDYLIIVNNHKGDILPDILEGAFRERFASLPFLEVESSSSPDDLARQMSDYNFIPRIGKKGKVALLKYEVQEHYVVTRSRSVTGVTLRHCNYLLEKNKCNVIGVGSLNHGTQNVSYAQTVSISITEENGNIIIPRQKIERGYKRSSKVVPDEIVLRKKVSDLIAREYTKQILPYRAHIEIELLNGDSIAVEMIENGAYSLALKRLEKLITSNSATEKTAENLYLQGVCLEFQNDLEGAFSFYQEALLLEPENTTIQYAAKRLKKAVSITKKSV</sequence>
<dbReference type="PROSITE" id="PS51257">
    <property type="entry name" value="PROKAR_LIPOPROTEIN"/>
    <property type="match status" value="1"/>
</dbReference>
<evidence type="ECO:0000313" key="1">
    <source>
        <dbReference type="EMBL" id="SVA46661.1"/>
    </source>
</evidence>
<gene>
    <name evidence="1" type="ORF">METZ01_LOCUS99515</name>
</gene>
<dbReference type="InterPro" id="IPR019734">
    <property type="entry name" value="TPR_rpt"/>
</dbReference>
<dbReference type="PROSITE" id="PS50005">
    <property type="entry name" value="TPR"/>
    <property type="match status" value="1"/>
</dbReference>
<protein>
    <submittedName>
        <fullName evidence="1">Uncharacterized protein</fullName>
    </submittedName>
</protein>
<dbReference type="EMBL" id="UINC01010496">
    <property type="protein sequence ID" value="SVA46661.1"/>
    <property type="molecule type" value="Genomic_DNA"/>
</dbReference>
<proteinExistence type="predicted"/>
<dbReference type="SUPFAM" id="SSF48452">
    <property type="entry name" value="TPR-like"/>
    <property type="match status" value="1"/>
</dbReference>
<dbReference type="AlphaFoldDB" id="A0A381W2R8"/>
<name>A0A381W2R8_9ZZZZ</name>